<evidence type="ECO:0000313" key="1">
    <source>
        <dbReference type="EMBL" id="NNU16277.1"/>
    </source>
</evidence>
<proteinExistence type="predicted"/>
<dbReference type="AlphaFoldDB" id="A0A7Y3RLG3"/>
<comment type="caution">
    <text evidence="1">The sequence shown here is derived from an EMBL/GenBank/DDBJ whole genome shotgun (WGS) entry which is preliminary data.</text>
</comment>
<evidence type="ECO:0000313" key="2">
    <source>
        <dbReference type="Proteomes" id="UP000536835"/>
    </source>
</evidence>
<dbReference type="InterPro" id="IPR021473">
    <property type="entry name" value="DUF3126"/>
</dbReference>
<gene>
    <name evidence="1" type="ORF">HK107_08080</name>
</gene>
<protein>
    <submittedName>
        <fullName evidence="1">DUF3126 family protein</fullName>
    </submittedName>
</protein>
<accession>A0A7Y3RLG3</accession>
<dbReference type="EMBL" id="JABFCX010000002">
    <property type="protein sequence ID" value="NNU16277.1"/>
    <property type="molecule type" value="Genomic_DNA"/>
</dbReference>
<name>A0A7Y3RLG3_9PROT</name>
<dbReference type="Proteomes" id="UP000536835">
    <property type="component" value="Unassembled WGS sequence"/>
</dbReference>
<sequence length="74" mass="8564">MNDQERNLLQTFLRGRFNTQDLTVRGRPNKEDSSEVYIGEEFIGVLTRDDEDEDLSYDFHMAILDVDLEPVGNA</sequence>
<reference evidence="1 2" key="1">
    <citation type="submission" date="2020-05" db="EMBL/GenBank/DDBJ databases">
        <title>Parvularcula mediterraneae sp. nov., isolated from polypropylene straw from shallow seawater of the seashore of Laganas in Zakynthos island, Greece.</title>
        <authorList>
            <person name="Szabo I."/>
            <person name="Al-Omari J."/>
            <person name="Rado J."/>
            <person name="Szerdahelyi G.S."/>
        </authorList>
    </citation>
    <scope>NUCLEOTIDE SEQUENCE [LARGE SCALE GENOMIC DNA]</scope>
    <source>
        <strain evidence="1 2">ZS-1/3</strain>
    </source>
</reference>
<keyword evidence="2" id="KW-1185">Reference proteome</keyword>
<organism evidence="1 2">
    <name type="scientific">Parvularcula mediterranea</name>
    <dbReference type="NCBI Taxonomy" id="2732508"/>
    <lineage>
        <taxon>Bacteria</taxon>
        <taxon>Pseudomonadati</taxon>
        <taxon>Pseudomonadota</taxon>
        <taxon>Alphaproteobacteria</taxon>
        <taxon>Parvularculales</taxon>
        <taxon>Parvularculaceae</taxon>
        <taxon>Parvularcula</taxon>
    </lineage>
</organism>
<dbReference type="Pfam" id="PF11324">
    <property type="entry name" value="DUF3126"/>
    <property type="match status" value="1"/>
</dbReference>